<keyword evidence="2" id="KW-1185">Reference proteome</keyword>
<dbReference type="VEuPathDB" id="MicrosporidiaDB:NBO_7g0018"/>
<sequence>MQHVNNLEDKGASSLANNDLPSDLNQYFDLVTFVFILDSSYNVRRTAASVIVEFIGIFKFDNGYSFINLIDKNYHKRLESGGKLVDLLANFYDFKQFNNGFLECKLYHYNHDIKKLAAYIIVKHSNPLFFYNFEDTDTLDKKISTLYLLIFTLEHNDSILDENFIQKVIINDKLFKTRNSEVFIRLYLHFMRLLVSFTFKKQLYPIFNIESEIIGPNLIQQNIDQILENLHFLLIKNMFPYETSTLCWILANEKFNKKLLAGLRRNNESFILVNIRQKDFPFEKYKSNLYSDNLDVRIATYKAIKYMENPLILKNEVVKGLDDYSTDRRGDISYKIRLESLYLAISLNLPAEKFIIRYLVDKSKFLRDMTCVMLREMKIMKFYDVILSKRNSIVNFEDYSEQINLEMKVFFEVRTLSHSFSENLLEFIDKFESIFEERQNEMTNKELCYFDSMLFASKNLAEDYKNEFYTGICSSIIFSDKTLSNFLIERIFDIKEHVLFAMENIEYPNLSTLKEIFYSYLNK</sequence>
<accession>R0MLS4</accession>
<name>R0MLS4_NOSB1</name>
<reference evidence="1 2" key="1">
    <citation type="journal article" date="2013" name="BMC Genomics">
        <title>Comparative genomics of parasitic silkworm microsporidia reveal an association between genome expansion and host adaptation.</title>
        <authorList>
            <person name="Pan G."/>
            <person name="Xu J."/>
            <person name="Li T."/>
            <person name="Xia Q."/>
            <person name="Liu S.L."/>
            <person name="Zhang G."/>
            <person name="Li S."/>
            <person name="Li C."/>
            <person name="Liu H."/>
            <person name="Yang L."/>
            <person name="Liu T."/>
            <person name="Zhang X."/>
            <person name="Wu Z."/>
            <person name="Fan W."/>
            <person name="Dang X."/>
            <person name="Xiang H."/>
            <person name="Tao M."/>
            <person name="Li Y."/>
            <person name="Hu J."/>
            <person name="Li Z."/>
            <person name="Lin L."/>
            <person name="Luo J."/>
            <person name="Geng L."/>
            <person name="Wang L."/>
            <person name="Long M."/>
            <person name="Wan Y."/>
            <person name="He N."/>
            <person name="Zhang Z."/>
            <person name="Lu C."/>
            <person name="Keeling P.J."/>
            <person name="Wang J."/>
            <person name="Xiang Z."/>
            <person name="Zhou Z."/>
        </authorList>
    </citation>
    <scope>NUCLEOTIDE SEQUENCE [LARGE SCALE GENOMIC DNA]</scope>
    <source>
        <strain evidence="2">CQ1 / CVCC 102059</strain>
    </source>
</reference>
<dbReference type="Proteomes" id="UP000016927">
    <property type="component" value="Unassembled WGS sequence"/>
</dbReference>
<dbReference type="AlphaFoldDB" id="R0MLS4"/>
<organism evidence="1 2">
    <name type="scientific">Nosema bombycis (strain CQ1 / CVCC 102059)</name>
    <name type="common">Microsporidian parasite</name>
    <name type="synonym">Pebrine of silkworm</name>
    <dbReference type="NCBI Taxonomy" id="578461"/>
    <lineage>
        <taxon>Eukaryota</taxon>
        <taxon>Fungi</taxon>
        <taxon>Fungi incertae sedis</taxon>
        <taxon>Microsporidia</taxon>
        <taxon>Nosematidae</taxon>
        <taxon>Nosema</taxon>
    </lineage>
</organism>
<dbReference type="HOGENOM" id="CLU_520833_0_0_1"/>
<evidence type="ECO:0000313" key="1">
    <source>
        <dbReference type="EMBL" id="EOB15200.1"/>
    </source>
</evidence>
<dbReference type="OrthoDB" id="2191705at2759"/>
<proteinExistence type="predicted"/>
<gene>
    <name evidence="1" type="ORF">NBO_7g0018</name>
</gene>
<protein>
    <submittedName>
        <fullName evidence="1">Tubulin-folding cofactor D</fullName>
    </submittedName>
</protein>
<dbReference type="EMBL" id="KB908915">
    <property type="protein sequence ID" value="EOB15200.1"/>
    <property type="molecule type" value="Genomic_DNA"/>
</dbReference>
<evidence type="ECO:0000313" key="2">
    <source>
        <dbReference type="Proteomes" id="UP000016927"/>
    </source>
</evidence>